<evidence type="ECO:0000256" key="1">
    <source>
        <dbReference type="ARBA" id="ARBA00022679"/>
    </source>
</evidence>
<dbReference type="EMBL" id="CACVKT020006153">
    <property type="protein sequence ID" value="CAC5400005.1"/>
    <property type="molecule type" value="Genomic_DNA"/>
</dbReference>
<gene>
    <name evidence="8" type="ORF">MCOR_34224</name>
</gene>
<dbReference type="Pfam" id="PF17917">
    <property type="entry name" value="RT_RNaseH"/>
    <property type="match status" value="1"/>
</dbReference>
<keyword evidence="2" id="KW-0548">Nucleotidyltransferase</keyword>
<dbReference type="AlphaFoldDB" id="A0A6J8CVY6"/>
<dbReference type="GO" id="GO:0003964">
    <property type="term" value="F:RNA-directed DNA polymerase activity"/>
    <property type="evidence" value="ECO:0007669"/>
    <property type="project" value="UniProtKB-KW"/>
</dbReference>
<dbReference type="CDD" id="cd09274">
    <property type="entry name" value="RNase_HI_RT_Ty3"/>
    <property type="match status" value="1"/>
</dbReference>
<feature type="domain" description="Reverse transcriptase RNase H-like" evidence="7">
    <location>
        <begin position="252"/>
        <end position="323"/>
    </location>
</feature>
<dbReference type="Gene3D" id="3.10.20.370">
    <property type="match status" value="1"/>
</dbReference>
<evidence type="ECO:0000259" key="7">
    <source>
        <dbReference type="Pfam" id="PF17917"/>
    </source>
</evidence>
<evidence type="ECO:0000256" key="3">
    <source>
        <dbReference type="ARBA" id="ARBA00022722"/>
    </source>
</evidence>
<protein>
    <recommendedName>
        <fullName evidence="7">Reverse transcriptase RNase H-like domain-containing protein</fullName>
    </recommendedName>
</protein>
<sequence length="552" mass="62860">MADGHNVRPLGTIKLQLLIDDQYIDQLFVVADIDISVVLGKTVDCHLESQIPILFKISIEKQVTIPPNSETIIHALPNEKLPYGTTIILDNTSQSFKNKDVLVAKSICTFKEDNPPLRFMNVTDLPQTLYKNTCASTTETLCLENILGNAESDLVLPKHMQFVKEKWKNNLKVDQYKIVIDLLTEFSGAFAMSKNYLEALMTSPIVTHPCIEKEFILDTDASGTGVGAVLSQINDDGKECVMAYYSRTLSKAYYSRTLSKKDSQYFVTRRELLAIVSAVKHFHHYLYGVNFAVRTDHGALNWLKNFKNPEGQLARWLQILETYTFICSDVTEVNYQIENPAIRSIDMFDENETEDTSITTNWFDSKTDEFKQAQLNDHVILKILIWKKSLEKPKWPDISHLSQNHKTYWSQWDRLIIKDGILYRKWENTTTNEKRYAEAYEVPDIEAQTVADKLLEEYFTSCKNNFQELEEPSSLNLNTSISNIQEPVEPSSLDLTLCVTNIQEPSEPSSSAIILDLSITKTWKTIDTASTLDLTTSSNTKESTASLKEPTI</sequence>
<keyword evidence="9" id="KW-1185">Reference proteome</keyword>
<evidence type="ECO:0000256" key="5">
    <source>
        <dbReference type="ARBA" id="ARBA00022801"/>
    </source>
</evidence>
<evidence type="ECO:0000256" key="6">
    <source>
        <dbReference type="ARBA" id="ARBA00022918"/>
    </source>
</evidence>
<dbReference type="InterPro" id="IPR043502">
    <property type="entry name" value="DNA/RNA_pol_sf"/>
</dbReference>
<dbReference type="SUPFAM" id="SSF56672">
    <property type="entry name" value="DNA/RNA polymerases"/>
    <property type="match status" value="1"/>
</dbReference>
<keyword evidence="3" id="KW-0540">Nuclease</keyword>
<keyword evidence="5" id="KW-0378">Hydrolase</keyword>
<evidence type="ECO:0000313" key="8">
    <source>
        <dbReference type="EMBL" id="CAC5400005.1"/>
    </source>
</evidence>
<name>A0A6J8CVY6_MYTCO</name>
<dbReference type="OrthoDB" id="6156608at2759"/>
<organism evidence="8 9">
    <name type="scientific">Mytilus coruscus</name>
    <name type="common">Sea mussel</name>
    <dbReference type="NCBI Taxonomy" id="42192"/>
    <lineage>
        <taxon>Eukaryota</taxon>
        <taxon>Metazoa</taxon>
        <taxon>Spiralia</taxon>
        <taxon>Lophotrochozoa</taxon>
        <taxon>Mollusca</taxon>
        <taxon>Bivalvia</taxon>
        <taxon>Autobranchia</taxon>
        <taxon>Pteriomorphia</taxon>
        <taxon>Mytilida</taxon>
        <taxon>Mytiloidea</taxon>
        <taxon>Mytilidae</taxon>
        <taxon>Mytilinae</taxon>
        <taxon>Mytilus</taxon>
    </lineage>
</organism>
<evidence type="ECO:0000256" key="2">
    <source>
        <dbReference type="ARBA" id="ARBA00022695"/>
    </source>
</evidence>
<evidence type="ECO:0000256" key="4">
    <source>
        <dbReference type="ARBA" id="ARBA00022759"/>
    </source>
</evidence>
<dbReference type="Proteomes" id="UP000507470">
    <property type="component" value="Unassembled WGS sequence"/>
</dbReference>
<keyword evidence="1" id="KW-0808">Transferase</keyword>
<reference evidence="8 9" key="1">
    <citation type="submission" date="2020-06" db="EMBL/GenBank/DDBJ databases">
        <authorList>
            <person name="Li R."/>
            <person name="Bekaert M."/>
        </authorList>
    </citation>
    <scope>NUCLEOTIDE SEQUENCE [LARGE SCALE GENOMIC DNA]</scope>
    <source>
        <strain evidence="9">wild</strain>
    </source>
</reference>
<dbReference type="InterPro" id="IPR050951">
    <property type="entry name" value="Retrovirus_Pol_polyprotein"/>
</dbReference>
<keyword evidence="4" id="KW-0255">Endonuclease</keyword>
<dbReference type="InterPro" id="IPR041373">
    <property type="entry name" value="RT_RNaseH"/>
</dbReference>
<accession>A0A6J8CVY6</accession>
<evidence type="ECO:0000313" key="9">
    <source>
        <dbReference type="Proteomes" id="UP000507470"/>
    </source>
</evidence>
<dbReference type="PANTHER" id="PTHR37984:SF5">
    <property type="entry name" value="PROTEIN NYNRIN-LIKE"/>
    <property type="match status" value="1"/>
</dbReference>
<keyword evidence="6" id="KW-0695">RNA-directed DNA polymerase</keyword>
<dbReference type="GO" id="GO:0004519">
    <property type="term" value="F:endonuclease activity"/>
    <property type="evidence" value="ECO:0007669"/>
    <property type="project" value="UniProtKB-KW"/>
</dbReference>
<dbReference type="PANTHER" id="PTHR37984">
    <property type="entry name" value="PROTEIN CBG26694"/>
    <property type="match status" value="1"/>
</dbReference>
<dbReference type="GO" id="GO:0016787">
    <property type="term" value="F:hydrolase activity"/>
    <property type="evidence" value="ECO:0007669"/>
    <property type="project" value="UniProtKB-KW"/>
</dbReference>
<proteinExistence type="predicted"/>